<evidence type="ECO:0000313" key="4">
    <source>
        <dbReference type="Proteomes" id="UP001041814"/>
    </source>
</evidence>
<dbReference type="InterPro" id="IPR024975">
    <property type="entry name" value="NOV_C"/>
</dbReference>
<proteinExistence type="predicted"/>
<dbReference type="EMBL" id="NRRU01000013">
    <property type="protein sequence ID" value="MBK1712182.1"/>
    <property type="molecule type" value="Genomic_DNA"/>
</dbReference>
<feature type="domain" description="Protein NO VEIN C-terminal" evidence="1">
    <location>
        <begin position="256"/>
        <end position="353"/>
    </location>
</feature>
<comment type="caution">
    <text evidence="3">The sequence shown here is derived from an EMBL/GenBank/DDBJ whole genome shotgun (WGS) entry which is preliminary data.</text>
</comment>
<accession>A0ABS1DQA9</accession>
<organism evidence="3 4">
    <name type="scientific">Rubrivivax gelatinosus</name>
    <name type="common">Rhodocyclus gelatinosus</name>
    <name type="synonym">Rhodopseudomonas gelatinosa</name>
    <dbReference type="NCBI Taxonomy" id="28068"/>
    <lineage>
        <taxon>Bacteria</taxon>
        <taxon>Pseudomonadati</taxon>
        <taxon>Pseudomonadota</taxon>
        <taxon>Betaproteobacteria</taxon>
        <taxon>Burkholderiales</taxon>
        <taxon>Sphaerotilaceae</taxon>
        <taxon>Rubrivivax</taxon>
    </lineage>
</organism>
<keyword evidence="4" id="KW-1185">Reference proteome</keyword>
<reference evidence="3" key="2">
    <citation type="journal article" date="2020" name="Microorganisms">
        <title>Osmotic Adaptation and Compatible Solute Biosynthesis of Phototrophic Bacteria as Revealed from Genome Analyses.</title>
        <authorList>
            <person name="Imhoff J.F."/>
            <person name="Rahn T."/>
            <person name="Kunzel S."/>
            <person name="Keller A."/>
            <person name="Neulinger S.C."/>
        </authorList>
    </citation>
    <scope>NUCLEOTIDE SEQUENCE</scope>
    <source>
        <strain evidence="3">IM 151</strain>
    </source>
</reference>
<gene>
    <name evidence="3" type="ORF">CKO43_05250</name>
</gene>
<evidence type="ECO:0000259" key="2">
    <source>
        <dbReference type="Pfam" id="PF26345"/>
    </source>
</evidence>
<dbReference type="Pfam" id="PF13020">
    <property type="entry name" value="NOV_C"/>
    <property type="match status" value="1"/>
</dbReference>
<sequence>MQASLSKLQSPGAVQAALDEFRSLGRAVFLEKYGFGRSRDFLVVDPKSGGMADSKAIVGVAYGYAVPDAGPLRASDFSGGEATVVPKLRALGFTVVRIGEDWSEEEVDATVEAYFRMLALEAQASAYRKTDFNAELRQRLRGRSKASVELKFQNVSAVLHALNLPFVPGYKPRGNTQLLLRKAVQRFLLENAAWVATIADAMEDARPVNARPFQAVLVEQPQVENVVVPDLGRVRLPRKIDFAGRDQANRKLGRAGEQWVLEYEQARLNQVGRPDLFARVDWVSDRLGDGAGFDIQSYEETNAPRYIEVKTTNAGHASAFIVSRNELEFSKEAGEQFVLYRLFEFRRSPRLYMLRGDVSQHVALEPLDYRAAFRRVQAA</sequence>
<evidence type="ECO:0000259" key="1">
    <source>
        <dbReference type="Pfam" id="PF13020"/>
    </source>
</evidence>
<name>A0ABS1DQA9_RUBGE</name>
<dbReference type="RefSeq" id="WP_200228278.1">
    <property type="nucleotide sequence ID" value="NZ_NRRT01000018.1"/>
</dbReference>
<dbReference type="InterPro" id="IPR058807">
    <property type="entry name" value="ScoMcrA_N"/>
</dbReference>
<evidence type="ECO:0000313" key="3">
    <source>
        <dbReference type="EMBL" id="MBK1712182.1"/>
    </source>
</evidence>
<evidence type="ECO:0008006" key="5">
    <source>
        <dbReference type="Google" id="ProtNLM"/>
    </source>
</evidence>
<dbReference type="Pfam" id="PF26345">
    <property type="entry name" value="ScoMcrA_N"/>
    <property type="match status" value="1"/>
</dbReference>
<reference evidence="3" key="1">
    <citation type="submission" date="2017-08" db="EMBL/GenBank/DDBJ databases">
        <authorList>
            <person name="Imhoff J.F."/>
            <person name="Rahn T."/>
            <person name="Kuenzel S."/>
            <person name="Neulinger S.C."/>
        </authorList>
    </citation>
    <scope>NUCLEOTIDE SEQUENCE</scope>
    <source>
        <strain evidence="3">IM 151</strain>
    </source>
</reference>
<feature type="domain" description="ScoMcrA-like N-terminal head" evidence="2">
    <location>
        <begin position="11"/>
        <end position="96"/>
    </location>
</feature>
<protein>
    <recommendedName>
        <fullName evidence="5">Protein NO VEIN C-terminal domain-containing protein</fullName>
    </recommendedName>
</protein>
<dbReference type="Proteomes" id="UP001041814">
    <property type="component" value="Unassembled WGS sequence"/>
</dbReference>